<reference evidence="2 3" key="1">
    <citation type="journal article" date="2020" name="Microorganisms">
        <title>Osmotic Adaptation and Compatible Solute Biosynthesis of Phototrophic Bacteria as Revealed from Genome Analyses.</title>
        <authorList>
            <person name="Imhoff J.F."/>
            <person name="Rahn T."/>
            <person name="Kunzel S."/>
            <person name="Keller A."/>
            <person name="Neulinger S.C."/>
        </authorList>
    </citation>
    <scope>NUCLEOTIDE SEQUENCE [LARGE SCALE GENOMIC DNA]</scope>
    <source>
        <strain evidence="2 3">DSM 15382</strain>
    </source>
</reference>
<evidence type="ECO:0000313" key="3">
    <source>
        <dbReference type="Proteomes" id="UP000697995"/>
    </source>
</evidence>
<comment type="caution">
    <text evidence="2">The sequence shown here is derived from an EMBL/GenBank/DDBJ whole genome shotgun (WGS) entry which is preliminary data.</text>
</comment>
<dbReference type="EMBL" id="NRSG01000004">
    <property type="protein sequence ID" value="MBK1656848.1"/>
    <property type="molecule type" value="Genomic_DNA"/>
</dbReference>
<accession>A0ABS1CR72</accession>
<organism evidence="2 3">
    <name type="scientific">Paracraurococcus ruber</name>
    <dbReference type="NCBI Taxonomy" id="77675"/>
    <lineage>
        <taxon>Bacteria</taxon>
        <taxon>Pseudomonadati</taxon>
        <taxon>Pseudomonadota</taxon>
        <taxon>Alphaproteobacteria</taxon>
        <taxon>Acetobacterales</taxon>
        <taxon>Roseomonadaceae</taxon>
        <taxon>Paracraurococcus</taxon>
    </lineage>
</organism>
<dbReference type="Gene3D" id="1.10.3230.30">
    <property type="entry name" value="Phage gp6-like head-tail connector protein"/>
    <property type="match status" value="1"/>
</dbReference>
<gene>
    <name evidence="2" type="ORF">CKO45_01230</name>
</gene>
<dbReference type="InterPro" id="IPR011738">
    <property type="entry name" value="Phage_CHP"/>
</dbReference>
<evidence type="ECO:0008006" key="4">
    <source>
        <dbReference type="Google" id="ProtNLM"/>
    </source>
</evidence>
<name>A0ABS1CR72_9PROT</name>
<sequence length="242" mass="25862">MPSATWSPATWPSWPCVRAGPSPRRRHPSRPRPRPAKPAAMDLRLITPATSEPLSEAVAMDHCRANAEADGGAEFGLFGALITAAREQVEAMTGRLLRVEEWELRLPCFPACGRPIQVPHAPFVSLTSLSTVSAAGVTTTLAGTAYQVEAPTGPAALPATIWSAANTAWPSTDAGVRGAVRVRYRAGYDTPPKALLQAMLLLIGAMYENREAEVETRASAARALNSNPAFDRLIAPYRILAV</sequence>
<evidence type="ECO:0000256" key="1">
    <source>
        <dbReference type="SAM" id="MobiDB-lite"/>
    </source>
</evidence>
<keyword evidence="3" id="KW-1185">Reference proteome</keyword>
<dbReference type="NCBIfam" id="TIGR02215">
    <property type="entry name" value="phage_chp_gp8"/>
    <property type="match status" value="1"/>
</dbReference>
<proteinExistence type="predicted"/>
<dbReference type="CDD" id="cd08054">
    <property type="entry name" value="gp6"/>
    <property type="match status" value="1"/>
</dbReference>
<evidence type="ECO:0000313" key="2">
    <source>
        <dbReference type="EMBL" id="MBK1656848.1"/>
    </source>
</evidence>
<dbReference type="Proteomes" id="UP000697995">
    <property type="component" value="Unassembled WGS sequence"/>
</dbReference>
<protein>
    <recommendedName>
        <fullName evidence="4">Phage gp6-like head-tail connector protein</fullName>
    </recommendedName>
</protein>
<feature type="compositionally biased region" description="Basic residues" evidence="1">
    <location>
        <begin position="23"/>
        <end position="35"/>
    </location>
</feature>
<feature type="region of interest" description="Disordered" evidence="1">
    <location>
        <begin position="17"/>
        <end position="40"/>
    </location>
</feature>